<keyword evidence="7" id="KW-1185">Reference proteome</keyword>
<dbReference type="OrthoDB" id="9816040at2"/>
<dbReference type="Gene3D" id="3.90.79.10">
    <property type="entry name" value="Nucleoside Triphosphate Pyrophosphohydrolase"/>
    <property type="match status" value="1"/>
</dbReference>
<comment type="similarity">
    <text evidence="4">Belongs to the Nudix hydrolase family. RppH subfamily.</text>
</comment>
<dbReference type="KEGG" id="mets:DK389_18370"/>
<dbReference type="GO" id="GO:0008893">
    <property type="term" value="F:guanosine-3',5'-bis(diphosphate) 3'-diphosphatase activity"/>
    <property type="evidence" value="ECO:0007669"/>
    <property type="project" value="TreeGrafter"/>
</dbReference>
<dbReference type="Pfam" id="PF00293">
    <property type="entry name" value="NUDIX"/>
    <property type="match status" value="1"/>
</dbReference>
<evidence type="ECO:0000256" key="2">
    <source>
        <dbReference type="ARBA" id="ARBA00001946"/>
    </source>
</evidence>
<dbReference type="PROSITE" id="PS51462">
    <property type="entry name" value="NUDIX"/>
    <property type="match status" value="1"/>
</dbReference>
<dbReference type="AlphaFoldDB" id="A0A2U8W7M5"/>
<dbReference type="PROSITE" id="PS00893">
    <property type="entry name" value="NUDIX_BOX"/>
    <property type="match status" value="1"/>
</dbReference>
<dbReference type="InterPro" id="IPR022927">
    <property type="entry name" value="RppH"/>
</dbReference>
<evidence type="ECO:0000256" key="4">
    <source>
        <dbReference type="HAMAP-Rule" id="MF_00298"/>
    </source>
</evidence>
<dbReference type="CDD" id="cd03671">
    <property type="entry name" value="NUDIX_Ap4A_hydrolase_plant_like"/>
    <property type="match status" value="1"/>
</dbReference>
<comment type="cofactor">
    <cofactor evidence="4">
        <name>a divalent metal cation</name>
        <dbReference type="ChEBI" id="CHEBI:60240"/>
    </cofactor>
</comment>
<dbReference type="NCBIfam" id="NF001938">
    <property type="entry name" value="PRK00714.1-5"/>
    <property type="match status" value="1"/>
</dbReference>
<comment type="cofactor">
    <cofactor evidence="2">
        <name>Mg(2+)</name>
        <dbReference type="ChEBI" id="CHEBI:18420"/>
    </cofactor>
</comment>
<dbReference type="PANTHER" id="PTHR11839:SF22">
    <property type="entry name" value="NUDIX HYDROLASE 26, CHLOROPLASTIC"/>
    <property type="match status" value="1"/>
</dbReference>
<dbReference type="GO" id="GO:0019693">
    <property type="term" value="P:ribose phosphate metabolic process"/>
    <property type="evidence" value="ECO:0007669"/>
    <property type="project" value="TreeGrafter"/>
</dbReference>
<dbReference type="GO" id="GO:0034432">
    <property type="term" value="F:bis(5'-adenosyl)-pentaphosphatase activity"/>
    <property type="evidence" value="ECO:0007669"/>
    <property type="project" value="TreeGrafter"/>
</dbReference>
<gene>
    <name evidence="4" type="primary">rppH</name>
    <name evidence="4" type="synonym">nudH</name>
    <name evidence="6" type="ORF">DK389_18370</name>
</gene>
<keyword evidence="3 4" id="KW-0378">Hydrolase</keyword>
<dbReference type="InterPro" id="IPR020084">
    <property type="entry name" value="NUDIX_hydrolase_CS"/>
</dbReference>
<name>A0A2U8W7M5_9HYPH</name>
<comment type="cofactor">
    <cofactor evidence="1">
        <name>Mn(2+)</name>
        <dbReference type="ChEBI" id="CHEBI:29035"/>
    </cofactor>
</comment>
<dbReference type="InterPro" id="IPR000086">
    <property type="entry name" value="NUDIX_hydrolase_dom"/>
</dbReference>
<dbReference type="EC" id="3.6.1.-" evidence="4"/>
<dbReference type="PANTHER" id="PTHR11839">
    <property type="entry name" value="UDP/ADP-SUGAR PYROPHOSPHATASE"/>
    <property type="match status" value="1"/>
</dbReference>
<dbReference type="HAMAP" id="MF_00298">
    <property type="entry name" value="Nudix_RppH"/>
    <property type="match status" value="1"/>
</dbReference>
<dbReference type="GO" id="GO:0006753">
    <property type="term" value="P:nucleoside phosphate metabolic process"/>
    <property type="evidence" value="ECO:0007669"/>
    <property type="project" value="TreeGrafter"/>
</dbReference>
<evidence type="ECO:0000256" key="3">
    <source>
        <dbReference type="ARBA" id="ARBA00022801"/>
    </source>
</evidence>
<dbReference type="PRINTS" id="PR00502">
    <property type="entry name" value="NUDIXFAMILY"/>
</dbReference>
<dbReference type="SUPFAM" id="SSF55811">
    <property type="entry name" value="Nudix"/>
    <property type="match status" value="1"/>
</dbReference>
<evidence type="ECO:0000256" key="1">
    <source>
        <dbReference type="ARBA" id="ARBA00001936"/>
    </source>
</evidence>
<dbReference type="InterPro" id="IPR020476">
    <property type="entry name" value="Nudix_hydrolase"/>
</dbReference>
<sequence>MTNVPPAGDAEAGIDLPYRPCVGITLVNRDGLVFIGRRRKEGGPEHVSGDFSWQMPQGGIDAGEDPRAAAIRELYEETNVGEGSLRFLAEAPDWLPYDLPPDVMKQAWKGRYRGQTQKWFAFGFLGQDSEIDVERPGAGRYRSEFEDWRWAPLDDLAGLIIPFKRPVYESVIASFSGLARWHARS</sequence>
<evidence type="ECO:0000259" key="5">
    <source>
        <dbReference type="PROSITE" id="PS51462"/>
    </source>
</evidence>
<organism evidence="6 7">
    <name type="scientific">Methylobacterium durans</name>
    <dbReference type="NCBI Taxonomy" id="2202825"/>
    <lineage>
        <taxon>Bacteria</taxon>
        <taxon>Pseudomonadati</taxon>
        <taxon>Pseudomonadota</taxon>
        <taxon>Alphaproteobacteria</taxon>
        <taxon>Hyphomicrobiales</taxon>
        <taxon>Methylobacteriaceae</taxon>
        <taxon>Methylobacterium</taxon>
    </lineage>
</organism>
<feature type="short sequence motif" description="Nudix box" evidence="4">
    <location>
        <begin position="58"/>
        <end position="79"/>
    </location>
</feature>
<feature type="domain" description="Nudix hydrolase" evidence="5">
    <location>
        <begin position="17"/>
        <end position="173"/>
    </location>
</feature>
<dbReference type="Proteomes" id="UP000245926">
    <property type="component" value="Chromosome"/>
</dbReference>
<evidence type="ECO:0000313" key="7">
    <source>
        <dbReference type="Proteomes" id="UP000245926"/>
    </source>
</evidence>
<dbReference type="RefSeq" id="WP_109891657.1">
    <property type="nucleotide sequence ID" value="NZ_CP029550.1"/>
</dbReference>
<proteinExistence type="inferred from homology"/>
<dbReference type="InterPro" id="IPR015797">
    <property type="entry name" value="NUDIX_hydrolase-like_dom_sf"/>
</dbReference>
<dbReference type="EMBL" id="CP029550">
    <property type="protein sequence ID" value="AWN42103.1"/>
    <property type="molecule type" value="Genomic_DNA"/>
</dbReference>
<evidence type="ECO:0000313" key="6">
    <source>
        <dbReference type="EMBL" id="AWN42103.1"/>
    </source>
</evidence>
<comment type="function">
    <text evidence="4">Accelerates the degradation of transcripts by removing pyrophosphate from the 5'-end of triphosphorylated RNA, leading to a more labile monophosphorylated state that can stimulate subsequent ribonuclease cleavage.</text>
</comment>
<protein>
    <recommendedName>
        <fullName evidence="4">RNA pyrophosphohydrolase</fullName>
        <ecNumber evidence="4">3.6.1.-</ecNumber>
    </recommendedName>
    <alternativeName>
        <fullName evidence="4">(Di)nucleoside polyphosphate hydrolase</fullName>
    </alternativeName>
</protein>
<accession>A0A2U8W7M5</accession>
<reference evidence="7" key="1">
    <citation type="submission" date="2018-05" db="EMBL/GenBank/DDBJ databases">
        <title>Complete Genome Sequence of Methylobacterium sp. 17SD2-17.</title>
        <authorList>
            <person name="Srinivasan S."/>
        </authorList>
    </citation>
    <scope>NUCLEOTIDE SEQUENCE [LARGE SCALE GENOMIC DNA]</scope>
    <source>
        <strain evidence="7">17SD2-17</strain>
    </source>
</reference>